<evidence type="ECO:0000313" key="3">
    <source>
        <dbReference type="EMBL" id="KAF9527324.1"/>
    </source>
</evidence>
<dbReference type="EMBL" id="MU157862">
    <property type="protein sequence ID" value="KAF9527324.1"/>
    <property type="molecule type" value="Genomic_DNA"/>
</dbReference>
<feature type="region of interest" description="Disordered" evidence="1">
    <location>
        <begin position="1"/>
        <end position="69"/>
    </location>
</feature>
<dbReference type="Gene3D" id="3.10.350.10">
    <property type="entry name" value="LysM domain"/>
    <property type="match status" value="1"/>
</dbReference>
<keyword evidence="4" id="KW-1185">Reference proteome</keyword>
<comment type="caution">
    <text evidence="3">The sequence shown here is derived from an EMBL/GenBank/DDBJ whole genome shotgun (WGS) entry which is preliminary data.</text>
</comment>
<reference evidence="3" key="1">
    <citation type="submission" date="2020-11" db="EMBL/GenBank/DDBJ databases">
        <authorList>
            <consortium name="DOE Joint Genome Institute"/>
            <person name="Ahrendt S."/>
            <person name="Riley R."/>
            <person name="Andreopoulos W."/>
            <person name="Labutti K."/>
            <person name="Pangilinan J."/>
            <person name="Ruiz-Duenas F.J."/>
            <person name="Barrasa J.M."/>
            <person name="Sanchez-Garcia M."/>
            <person name="Camarero S."/>
            <person name="Miyauchi S."/>
            <person name="Serrano A."/>
            <person name="Linde D."/>
            <person name="Babiker R."/>
            <person name="Drula E."/>
            <person name="Ayuso-Fernandez I."/>
            <person name="Pacheco R."/>
            <person name="Padilla G."/>
            <person name="Ferreira P."/>
            <person name="Barriuso J."/>
            <person name="Kellner H."/>
            <person name="Castanera R."/>
            <person name="Alfaro M."/>
            <person name="Ramirez L."/>
            <person name="Pisabarro A.G."/>
            <person name="Kuo A."/>
            <person name="Tritt A."/>
            <person name="Lipzen A."/>
            <person name="He G."/>
            <person name="Yan M."/>
            <person name="Ng V."/>
            <person name="Cullen D."/>
            <person name="Martin F."/>
            <person name="Rosso M.-N."/>
            <person name="Henrissat B."/>
            <person name="Hibbett D."/>
            <person name="Martinez A.T."/>
            <person name="Grigoriev I.V."/>
        </authorList>
    </citation>
    <scope>NUCLEOTIDE SEQUENCE</scope>
    <source>
        <strain evidence="3">CBS 506.95</strain>
    </source>
</reference>
<dbReference type="InterPro" id="IPR018392">
    <property type="entry name" value="LysM"/>
</dbReference>
<evidence type="ECO:0000259" key="2">
    <source>
        <dbReference type="PROSITE" id="PS51782"/>
    </source>
</evidence>
<evidence type="ECO:0000313" key="4">
    <source>
        <dbReference type="Proteomes" id="UP000807306"/>
    </source>
</evidence>
<gene>
    <name evidence="3" type="ORF">CPB83DRAFT_884302</name>
</gene>
<accession>A0A9P6EE17</accession>
<feature type="domain" description="LysM" evidence="2">
    <location>
        <begin position="143"/>
        <end position="187"/>
    </location>
</feature>
<dbReference type="CDD" id="cd00118">
    <property type="entry name" value="LysM"/>
    <property type="match status" value="1"/>
</dbReference>
<dbReference type="PROSITE" id="PS51782">
    <property type="entry name" value="LYSM"/>
    <property type="match status" value="1"/>
</dbReference>
<protein>
    <recommendedName>
        <fullName evidence="2">LysM domain-containing protein</fullName>
    </recommendedName>
</protein>
<feature type="region of interest" description="Disordered" evidence="1">
    <location>
        <begin position="328"/>
        <end position="409"/>
    </location>
</feature>
<dbReference type="Pfam" id="PF01476">
    <property type="entry name" value="LysM"/>
    <property type="match status" value="1"/>
</dbReference>
<feature type="region of interest" description="Disordered" evidence="1">
    <location>
        <begin position="253"/>
        <end position="296"/>
    </location>
</feature>
<dbReference type="Proteomes" id="UP000807306">
    <property type="component" value="Unassembled WGS sequence"/>
</dbReference>
<feature type="compositionally biased region" description="Basic and acidic residues" evidence="1">
    <location>
        <begin position="332"/>
        <end position="348"/>
    </location>
</feature>
<dbReference type="SUPFAM" id="SSF54106">
    <property type="entry name" value="LysM domain"/>
    <property type="match status" value="1"/>
</dbReference>
<feature type="compositionally biased region" description="Polar residues" evidence="1">
    <location>
        <begin position="20"/>
        <end position="32"/>
    </location>
</feature>
<dbReference type="OrthoDB" id="2107166at2759"/>
<dbReference type="InterPro" id="IPR036779">
    <property type="entry name" value="LysM_dom_sf"/>
</dbReference>
<feature type="region of interest" description="Disordered" evidence="1">
    <location>
        <begin position="425"/>
        <end position="456"/>
    </location>
</feature>
<feature type="compositionally biased region" description="Polar residues" evidence="1">
    <location>
        <begin position="389"/>
        <end position="409"/>
    </location>
</feature>
<feature type="region of interest" description="Disordered" evidence="1">
    <location>
        <begin position="115"/>
        <end position="135"/>
    </location>
</feature>
<dbReference type="InterPro" id="IPR045030">
    <property type="entry name" value="LYSM1-4"/>
</dbReference>
<feature type="compositionally biased region" description="Low complexity" evidence="1">
    <location>
        <begin position="278"/>
        <end position="289"/>
    </location>
</feature>
<organism evidence="3 4">
    <name type="scientific">Crepidotus variabilis</name>
    <dbReference type="NCBI Taxonomy" id="179855"/>
    <lineage>
        <taxon>Eukaryota</taxon>
        <taxon>Fungi</taxon>
        <taxon>Dikarya</taxon>
        <taxon>Basidiomycota</taxon>
        <taxon>Agaricomycotina</taxon>
        <taxon>Agaricomycetes</taxon>
        <taxon>Agaricomycetidae</taxon>
        <taxon>Agaricales</taxon>
        <taxon>Agaricineae</taxon>
        <taxon>Crepidotaceae</taxon>
        <taxon>Crepidotus</taxon>
    </lineage>
</organism>
<feature type="compositionally biased region" description="Polar residues" evidence="1">
    <location>
        <begin position="425"/>
        <end position="446"/>
    </location>
</feature>
<evidence type="ECO:0000256" key="1">
    <source>
        <dbReference type="SAM" id="MobiDB-lite"/>
    </source>
</evidence>
<feature type="compositionally biased region" description="Polar residues" evidence="1">
    <location>
        <begin position="256"/>
        <end position="272"/>
    </location>
</feature>
<dbReference type="PANTHER" id="PTHR20932">
    <property type="entry name" value="LYSM AND PUTATIVE PEPTIDOGLYCAN-BINDING DOMAIN-CONTAINING PROTEIN"/>
    <property type="match status" value="1"/>
</dbReference>
<proteinExistence type="predicted"/>
<name>A0A9P6EE17_9AGAR</name>
<sequence>MSYDDSDDLAYNPFADEINNEPTGSNVATGYFNSAFFPEPSSPTTTLRRRRSSLSNKSPTKPVLGKKKHTRALSEIEITPHSAGLHPLKSALAATIGVVFQDSGVTRPNLSRLVSEANNHDGPEEEEDTKGPPPIRDEETDVIVHQVTLKDSLAGVSLKYGISLANLRRANQLWTSDSIHRRSELYIPIDQASRAREFLPEPKLISLTPDPPDETINVFDLASSLASPVNGHKAEAPPNSPPAVTRMPARQLTYFPPSTNKSPDIRLNSHSLNPAMASSSNLRTSPTSSKYDPSLPNNSLTSILTALPISASVRDEIITRLSFDSVSSSFTDRSRANSDEDDGHELNEVARSGHLNGLRLGFDEGLDESKMPTPKARPRNAQLPPVKTSGHTSSSSLPKTSHLRSISSASPPRFYVSQLHETSIRTSQMEPSPSMQIPVRRSTTVGPSAGKKHLTSMGRTTSLGVNRVGNGKDQKLDNLASKMQIHGFH</sequence>
<dbReference type="PANTHER" id="PTHR20932:SF8">
    <property type="entry name" value="LD22649P"/>
    <property type="match status" value="1"/>
</dbReference>
<dbReference type="AlphaFoldDB" id="A0A9P6EE17"/>